<reference evidence="2" key="1">
    <citation type="submission" date="2023-06" db="EMBL/GenBank/DDBJ databases">
        <title>Genome-scale phylogeny and comparative genomics of the fungal order Sordariales.</title>
        <authorList>
            <consortium name="Lawrence Berkeley National Laboratory"/>
            <person name="Hensen N."/>
            <person name="Bonometti L."/>
            <person name="Westerberg I."/>
            <person name="Brannstrom I.O."/>
            <person name="Guillou S."/>
            <person name="Cros-Aarteil S."/>
            <person name="Calhoun S."/>
            <person name="Haridas S."/>
            <person name="Kuo A."/>
            <person name="Mondo S."/>
            <person name="Pangilinan J."/>
            <person name="Riley R."/>
            <person name="LaButti K."/>
            <person name="Andreopoulos B."/>
            <person name="Lipzen A."/>
            <person name="Chen C."/>
            <person name="Yanf M."/>
            <person name="Daum C."/>
            <person name="Ng V."/>
            <person name="Clum A."/>
            <person name="Steindorff A."/>
            <person name="Ohm R."/>
            <person name="Martin F."/>
            <person name="Silar P."/>
            <person name="Natvig D."/>
            <person name="Lalanne C."/>
            <person name="Gautier V."/>
            <person name="Ament-velasquez S.L."/>
            <person name="Kruys A."/>
            <person name="Hutchinson M.I."/>
            <person name="Powell A.J."/>
            <person name="Barry K."/>
            <person name="Miller A.N."/>
            <person name="Grigoriev I.V."/>
            <person name="Debuchy R."/>
            <person name="Gladieux P."/>
            <person name="Thoren M.H."/>
            <person name="Johannesson H."/>
        </authorList>
    </citation>
    <scope>NUCLEOTIDE SEQUENCE</scope>
    <source>
        <strain evidence="2">SMH2392-1A</strain>
    </source>
</reference>
<dbReference type="AlphaFoldDB" id="A0AA40AKQ2"/>
<dbReference type="EMBL" id="JAUIRO010000004">
    <property type="protein sequence ID" value="KAK0717625.1"/>
    <property type="molecule type" value="Genomic_DNA"/>
</dbReference>
<keyword evidence="1" id="KW-0732">Signal</keyword>
<comment type="caution">
    <text evidence="2">The sequence shown here is derived from an EMBL/GenBank/DDBJ whole genome shotgun (WGS) entry which is preliminary data.</text>
</comment>
<evidence type="ECO:0000313" key="3">
    <source>
        <dbReference type="Proteomes" id="UP001172101"/>
    </source>
</evidence>
<protein>
    <recommendedName>
        <fullName evidence="4">Conidiation-specific protein 13</fullName>
    </recommendedName>
</protein>
<organism evidence="2 3">
    <name type="scientific">Lasiosphaeria miniovina</name>
    <dbReference type="NCBI Taxonomy" id="1954250"/>
    <lineage>
        <taxon>Eukaryota</taxon>
        <taxon>Fungi</taxon>
        <taxon>Dikarya</taxon>
        <taxon>Ascomycota</taxon>
        <taxon>Pezizomycotina</taxon>
        <taxon>Sordariomycetes</taxon>
        <taxon>Sordariomycetidae</taxon>
        <taxon>Sordariales</taxon>
        <taxon>Lasiosphaeriaceae</taxon>
        <taxon>Lasiosphaeria</taxon>
    </lineage>
</organism>
<sequence>MRSAQLLPLVLASSSIPAALGATLPDFFRLSSRSGSAVELQKPAVSPPFSEDVQDKDLRADLPTRQWRFEPWPTFWMPKYCREEAVINQLQPADFEVRDVWYEDCAAAWTICRHRGAKEPWDGILETLSQVPVGMRQHVANLVILPGRTSDASATSNAAAYTRGSVLVFTPSFFKLGVLFHEFTHILDMVALQTVVKSHGYAEGTAFSETKLWARAYGNDSAVPTAYARTSWQEDFADAGRWALSDMTHAGGLSVYSPGWRACAHQIAAYKAWLGELVFPRDGVCSGKIDTSPAVPVVAAAKPPPGAGGAAAQKMPGSGLQGTKVKKIVMPKGAENMLWVYHGPAPGTQ</sequence>
<accession>A0AA40AKQ2</accession>
<evidence type="ECO:0000256" key="1">
    <source>
        <dbReference type="SAM" id="SignalP"/>
    </source>
</evidence>
<evidence type="ECO:0008006" key="4">
    <source>
        <dbReference type="Google" id="ProtNLM"/>
    </source>
</evidence>
<feature type="signal peptide" evidence="1">
    <location>
        <begin position="1"/>
        <end position="21"/>
    </location>
</feature>
<dbReference type="SUPFAM" id="SSF55486">
    <property type="entry name" value="Metalloproteases ('zincins'), catalytic domain"/>
    <property type="match status" value="1"/>
</dbReference>
<dbReference type="GeneID" id="85330577"/>
<dbReference type="Proteomes" id="UP001172101">
    <property type="component" value="Unassembled WGS sequence"/>
</dbReference>
<proteinExistence type="predicted"/>
<gene>
    <name evidence="2" type="ORF">B0T26DRAFT_812353</name>
</gene>
<keyword evidence="3" id="KW-1185">Reference proteome</keyword>
<evidence type="ECO:0000313" key="2">
    <source>
        <dbReference type="EMBL" id="KAK0717625.1"/>
    </source>
</evidence>
<feature type="chain" id="PRO_5041303960" description="Conidiation-specific protein 13" evidence="1">
    <location>
        <begin position="22"/>
        <end position="349"/>
    </location>
</feature>
<dbReference type="RefSeq" id="XP_060296418.1">
    <property type="nucleotide sequence ID" value="XM_060447307.1"/>
</dbReference>
<name>A0AA40AKQ2_9PEZI</name>